<dbReference type="Gene3D" id="3.30.420.10">
    <property type="entry name" value="Ribonuclease H-like superfamily/Ribonuclease H"/>
    <property type="match status" value="1"/>
</dbReference>
<evidence type="ECO:0000313" key="2">
    <source>
        <dbReference type="EMBL" id="OEL30005.1"/>
    </source>
</evidence>
<evidence type="ECO:0000259" key="1">
    <source>
        <dbReference type="Pfam" id="PF13456"/>
    </source>
</evidence>
<evidence type="ECO:0000313" key="3">
    <source>
        <dbReference type="Proteomes" id="UP000095767"/>
    </source>
</evidence>
<dbReference type="STRING" id="888268.A0A1E5VY11"/>
<dbReference type="InterPro" id="IPR053151">
    <property type="entry name" value="RNase_H-like"/>
</dbReference>
<reference evidence="2 3" key="1">
    <citation type="submission" date="2016-09" db="EMBL/GenBank/DDBJ databases">
        <title>The draft genome of Dichanthelium oligosanthes: A C3 panicoid grass species.</title>
        <authorList>
            <person name="Studer A.J."/>
            <person name="Schnable J.C."/>
            <person name="Brutnell T.P."/>
        </authorList>
    </citation>
    <scope>NUCLEOTIDE SEQUENCE [LARGE SCALE GENOMIC DNA]</scope>
    <source>
        <strain evidence="3">cv. Kellogg 1175</strain>
        <tissue evidence="2">Leaf</tissue>
    </source>
</reference>
<dbReference type="PANTHER" id="PTHR47723">
    <property type="entry name" value="OS05G0353850 PROTEIN"/>
    <property type="match status" value="1"/>
</dbReference>
<dbReference type="InterPro" id="IPR012337">
    <property type="entry name" value="RNaseH-like_sf"/>
</dbReference>
<gene>
    <name evidence="2" type="ORF">BAE44_0008976</name>
</gene>
<feature type="non-terminal residue" evidence="2">
    <location>
        <position position="1"/>
    </location>
</feature>
<dbReference type="InterPro" id="IPR044730">
    <property type="entry name" value="RNase_H-like_dom_plant"/>
</dbReference>
<keyword evidence="3" id="KW-1185">Reference proteome</keyword>
<comment type="caution">
    <text evidence="2">The sequence shown here is derived from an EMBL/GenBank/DDBJ whole genome shotgun (WGS) entry which is preliminary data.</text>
</comment>
<protein>
    <recommendedName>
        <fullName evidence="1">RNase H type-1 domain-containing protein</fullName>
    </recommendedName>
</protein>
<dbReference type="Pfam" id="PF13456">
    <property type="entry name" value="RVT_3"/>
    <property type="match status" value="1"/>
</dbReference>
<dbReference type="GO" id="GO:0004523">
    <property type="term" value="F:RNA-DNA hybrid ribonuclease activity"/>
    <property type="evidence" value="ECO:0007669"/>
    <property type="project" value="InterPro"/>
</dbReference>
<accession>A0A1E5VY11</accession>
<dbReference type="PANTHER" id="PTHR47723:SF24">
    <property type="entry name" value="RNASE H TYPE-1 DOMAIN-CONTAINING PROTEIN"/>
    <property type="match status" value="1"/>
</dbReference>
<dbReference type="InterPro" id="IPR002156">
    <property type="entry name" value="RNaseH_domain"/>
</dbReference>
<dbReference type="GO" id="GO:0003676">
    <property type="term" value="F:nucleic acid binding"/>
    <property type="evidence" value="ECO:0007669"/>
    <property type="project" value="InterPro"/>
</dbReference>
<dbReference type="CDD" id="cd06222">
    <property type="entry name" value="RNase_H_like"/>
    <property type="match status" value="1"/>
</dbReference>
<dbReference type="OrthoDB" id="948395at2759"/>
<dbReference type="SUPFAM" id="SSF53098">
    <property type="entry name" value="Ribonuclease H-like"/>
    <property type="match status" value="1"/>
</dbReference>
<name>A0A1E5VY11_9POAL</name>
<dbReference type="InterPro" id="IPR036397">
    <property type="entry name" value="RNaseH_sf"/>
</dbReference>
<sequence>LSTHSFAERFVKWIQPPLGFVKVNIDAATSKNSNTAAATAVACDGAGNFLGALALVLEGLVNAEAIEAIACREGLALACDLVLQNVRVASDCANVIKSIRGSGMGQYGPIVRGINARRASFTRVEFVHEGRDSNGDEHRLARSSVWSPAGRRACMVSGPTRWGL</sequence>
<feature type="domain" description="RNase H type-1" evidence="1">
    <location>
        <begin position="24"/>
        <end position="142"/>
    </location>
</feature>
<dbReference type="AlphaFoldDB" id="A0A1E5VY11"/>
<dbReference type="EMBL" id="LWDX02026462">
    <property type="protein sequence ID" value="OEL30005.1"/>
    <property type="molecule type" value="Genomic_DNA"/>
</dbReference>
<proteinExistence type="predicted"/>
<organism evidence="2 3">
    <name type="scientific">Dichanthelium oligosanthes</name>
    <dbReference type="NCBI Taxonomy" id="888268"/>
    <lineage>
        <taxon>Eukaryota</taxon>
        <taxon>Viridiplantae</taxon>
        <taxon>Streptophyta</taxon>
        <taxon>Embryophyta</taxon>
        <taxon>Tracheophyta</taxon>
        <taxon>Spermatophyta</taxon>
        <taxon>Magnoliopsida</taxon>
        <taxon>Liliopsida</taxon>
        <taxon>Poales</taxon>
        <taxon>Poaceae</taxon>
        <taxon>PACMAD clade</taxon>
        <taxon>Panicoideae</taxon>
        <taxon>Panicodae</taxon>
        <taxon>Paniceae</taxon>
        <taxon>Dichantheliinae</taxon>
        <taxon>Dichanthelium</taxon>
    </lineage>
</organism>
<dbReference type="Proteomes" id="UP000095767">
    <property type="component" value="Unassembled WGS sequence"/>
</dbReference>